<accession>A0ABT3KE15</accession>
<proteinExistence type="predicted"/>
<comment type="caution">
    <text evidence="1">The sequence shown here is derived from an EMBL/GenBank/DDBJ whole genome shotgun (WGS) entry which is preliminary data.</text>
</comment>
<dbReference type="RefSeq" id="WP_265217996.1">
    <property type="nucleotide sequence ID" value="NZ_JAPEUL010000006.1"/>
</dbReference>
<sequence>MISDSEAISYEFATGPDLYALCQEAAKARDNAWGKQLTYSKKCLYP</sequence>
<protein>
    <submittedName>
        <fullName evidence="1">Uncharacterized protein</fullName>
    </submittedName>
</protein>
<name>A0ABT3KE15_9GAMM</name>
<reference evidence="1" key="1">
    <citation type="submission" date="2022-11" db="EMBL/GenBank/DDBJ databases">
        <title>Marinomonas sp. nov., isolated from marine algae.</title>
        <authorList>
            <person name="Choi D.G."/>
            <person name="Kim J.M."/>
            <person name="Lee J.K."/>
            <person name="Baek J.H."/>
            <person name="Jeon C.O."/>
        </authorList>
    </citation>
    <scope>NUCLEOTIDE SEQUENCE</scope>
    <source>
        <strain evidence="1">KJ51-3</strain>
    </source>
</reference>
<keyword evidence="2" id="KW-1185">Reference proteome</keyword>
<dbReference type="EMBL" id="JAPEUL010000006">
    <property type="protein sequence ID" value="MCW4628783.1"/>
    <property type="molecule type" value="Genomic_DNA"/>
</dbReference>
<evidence type="ECO:0000313" key="1">
    <source>
        <dbReference type="EMBL" id="MCW4628783.1"/>
    </source>
</evidence>
<gene>
    <name evidence="1" type="ORF">ONZ52_07260</name>
</gene>
<dbReference type="Proteomes" id="UP001431181">
    <property type="component" value="Unassembled WGS sequence"/>
</dbReference>
<evidence type="ECO:0000313" key="2">
    <source>
        <dbReference type="Proteomes" id="UP001431181"/>
    </source>
</evidence>
<organism evidence="1 2">
    <name type="scientific">Marinomonas rhodophyticola</name>
    <dbReference type="NCBI Taxonomy" id="2992803"/>
    <lineage>
        <taxon>Bacteria</taxon>
        <taxon>Pseudomonadati</taxon>
        <taxon>Pseudomonadota</taxon>
        <taxon>Gammaproteobacteria</taxon>
        <taxon>Oceanospirillales</taxon>
        <taxon>Oceanospirillaceae</taxon>
        <taxon>Marinomonas</taxon>
    </lineage>
</organism>